<evidence type="ECO:0000256" key="1">
    <source>
        <dbReference type="ARBA" id="ARBA00011009"/>
    </source>
</evidence>
<organism evidence="21 22">
    <name type="scientific">Facklamia hominis</name>
    <dbReference type="NCBI Taxonomy" id="178214"/>
    <lineage>
        <taxon>Bacteria</taxon>
        <taxon>Bacillati</taxon>
        <taxon>Bacillota</taxon>
        <taxon>Bacilli</taxon>
        <taxon>Lactobacillales</taxon>
        <taxon>Aerococcaceae</taxon>
        <taxon>Facklamia</taxon>
    </lineage>
</organism>
<evidence type="ECO:0000313" key="22">
    <source>
        <dbReference type="Proteomes" id="UP001229251"/>
    </source>
</evidence>
<evidence type="ECO:0000256" key="6">
    <source>
        <dbReference type="ARBA" id="ARBA00023027"/>
    </source>
</evidence>
<evidence type="ECO:0000256" key="10">
    <source>
        <dbReference type="ARBA" id="ARBA00052716"/>
    </source>
</evidence>
<evidence type="ECO:0000256" key="4">
    <source>
        <dbReference type="ARBA" id="ARBA00022857"/>
    </source>
</evidence>
<evidence type="ECO:0000256" key="18">
    <source>
        <dbReference type="RuleBase" id="RU000437"/>
    </source>
</evidence>
<dbReference type="FunFam" id="3.40.50.720:FF:000019">
    <property type="entry name" value="Glycerol-3-phosphate dehydrogenase [NAD(P)+]"/>
    <property type="match status" value="1"/>
</dbReference>
<dbReference type="EC" id="1.1.1.94" evidence="11 14"/>
<reference evidence="21" key="1">
    <citation type="submission" date="2023-05" db="EMBL/GenBank/DDBJ databases">
        <title>Cataloging the Phylogenetic Diversity of Human Bladder Bacteria.</title>
        <authorList>
            <person name="Du J."/>
        </authorList>
    </citation>
    <scope>NUCLEOTIDE SEQUENCE</scope>
    <source>
        <strain evidence="21">UMB1231</strain>
    </source>
</reference>
<keyword evidence="5 14" id="KW-0560">Oxidoreductase</keyword>
<evidence type="ECO:0000259" key="19">
    <source>
        <dbReference type="Pfam" id="PF01210"/>
    </source>
</evidence>
<feature type="binding site" evidence="14">
    <location>
        <position position="258"/>
    </location>
    <ligand>
        <name>NADPH</name>
        <dbReference type="ChEBI" id="CHEBI:57783"/>
    </ligand>
</feature>
<dbReference type="FunFam" id="1.10.1040.10:FF:000001">
    <property type="entry name" value="Glycerol-3-phosphate dehydrogenase [NAD(P)+]"/>
    <property type="match status" value="1"/>
</dbReference>
<dbReference type="NCBIfam" id="NF000941">
    <property type="entry name" value="PRK00094.1-3"/>
    <property type="match status" value="1"/>
</dbReference>
<dbReference type="HAMAP" id="MF_00394">
    <property type="entry name" value="NAD_Glyc3P_dehydrog"/>
    <property type="match status" value="1"/>
</dbReference>
<name>A0AAJ1Q5E4_9LACT</name>
<evidence type="ECO:0000256" key="16">
    <source>
        <dbReference type="PIRSR" id="PIRSR000114-2"/>
    </source>
</evidence>
<feature type="binding site" evidence="14">
    <location>
        <position position="10"/>
    </location>
    <ligand>
        <name>NADPH</name>
        <dbReference type="ChEBI" id="CHEBI:57783"/>
    </ligand>
</feature>
<dbReference type="Proteomes" id="UP001229251">
    <property type="component" value="Unassembled WGS sequence"/>
</dbReference>
<sequence length="352" mass="38114">MKVTILGTGSWGTALAKVLADNQVNVQMWGIEQDVIKEINDQHQNSSYLPGLELAPIIKATNDLEKAVAACELLVFAVPTKAIRKVAESIVPILSRSKVCPIIMHVSKGLEQGSHLRISQVIEATIPRELYQAIVVLSGPSHAEEVAKEDITTITAASTSLEAAQKIQTLFMNDYFRVYTNTDVIGVEMGAALKNIIALASGILHGLDYGDNAKAALITRGLAEITRLGIKMGADVLTFSGLSGVGDLIVTCTSVHSRNWQAGNLLAQGYNVEEVEQRVHMVVEGIFTTKAAYELSQEYQVDMPITAGLYQILYEGASLKTVIQDLMGRPGKQEASLASHQEEWAKNQVKGE</sequence>
<evidence type="ECO:0000256" key="12">
    <source>
        <dbReference type="ARBA" id="ARBA00069372"/>
    </source>
</evidence>
<feature type="binding site" evidence="16">
    <location>
        <begin position="258"/>
        <end position="259"/>
    </location>
    <ligand>
        <name>substrate</name>
    </ligand>
</feature>
<comment type="catalytic activity">
    <reaction evidence="10">
        <text>sn-glycerol 3-phosphate + NADP(+) = dihydroxyacetone phosphate + NADPH + H(+)</text>
        <dbReference type="Rhea" id="RHEA:11096"/>
        <dbReference type="ChEBI" id="CHEBI:15378"/>
        <dbReference type="ChEBI" id="CHEBI:57597"/>
        <dbReference type="ChEBI" id="CHEBI:57642"/>
        <dbReference type="ChEBI" id="CHEBI:57783"/>
        <dbReference type="ChEBI" id="CHEBI:58349"/>
        <dbReference type="EC" id="1.1.1.94"/>
    </reaction>
    <physiologicalReaction direction="right-to-left" evidence="10">
        <dbReference type="Rhea" id="RHEA:11098"/>
    </physiologicalReaction>
</comment>
<keyword evidence="8 14" id="KW-0594">Phospholipid biosynthesis</keyword>
<protein>
    <recommendedName>
        <fullName evidence="12 14">Glycerol-3-phosphate dehydrogenase [NAD(P)+]</fullName>
        <ecNumber evidence="11 14">1.1.1.94</ecNumber>
    </recommendedName>
    <alternativeName>
        <fullName evidence="14">NAD(P)(+)-dependent glycerol-3-phosphate dehydrogenase</fullName>
    </alternativeName>
    <alternativeName>
        <fullName evidence="13 14">NAD(P)H-dependent dihydroxyacetone-phosphate reductase</fullName>
    </alternativeName>
</protein>
<comment type="catalytic activity">
    <reaction evidence="14">
        <text>sn-glycerol 3-phosphate + NAD(+) = dihydroxyacetone phosphate + NADH + H(+)</text>
        <dbReference type="Rhea" id="RHEA:11092"/>
        <dbReference type="ChEBI" id="CHEBI:15378"/>
        <dbReference type="ChEBI" id="CHEBI:57540"/>
        <dbReference type="ChEBI" id="CHEBI:57597"/>
        <dbReference type="ChEBI" id="CHEBI:57642"/>
        <dbReference type="ChEBI" id="CHEBI:57945"/>
        <dbReference type="EC" id="1.1.1.94"/>
    </reaction>
</comment>
<comment type="pathway">
    <text evidence="14">Membrane lipid metabolism; glycerophospholipid metabolism.</text>
</comment>
<dbReference type="SUPFAM" id="SSF51735">
    <property type="entry name" value="NAD(P)-binding Rossmann-fold domains"/>
    <property type="match status" value="1"/>
</dbReference>
<feature type="binding site" evidence="14">
    <location>
        <position position="259"/>
    </location>
    <ligand>
        <name>sn-glycerol 3-phosphate</name>
        <dbReference type="ChEBI" id="CHEBI:57597"/>
    </ligand>
</feature>
<dbReference type="GO" id="GO:0051287">
    <property type="term" value="F:NAD binding"/>
    <property type="evidence" value="ECO:0007669"/>
    <property type="project" value="InterPro"/>
</dbReference>
<dbReference type="PROSITE" id="PS00957">
    <property type="entry name" value="NAD_G3PDH"/>
    <property type="match status" value="1"/>
</dbReference>
<feature type="binding site" evidence="14">
    <location>
        <position position="257"/>
    </location>
    <ligand>
        <name>sn-glycerol 3-phosphate</name>
        <dbReference type="ChEBI" id="CHEBI:57597"/>
    </ligand>
</feature>
<dbReference type="InterPro" id="IPR013328">
    <property type="entry name" value="6PGD_dom2"/>
</dbReference>
<feature type="binding site" evidence="14">
    <location>
        <position position="194"/>
    </location>
    <ligand>
        <name>sn-glycerol 3-phosphate</name>
        <dbReference type="ChEBI" id="CHEBI:57597"/>
    </ligand>
</feature>
<feature type="binding site" evidence="14">
    <location>
        <position position="11"/>
    </location>
    <ligand>
        <name>NADPH</name>
        <dbReference type="ChEBI" id="CHEBI:57783"/>
    </ligand>
</feature>
<feature type="binding site" evidence="14">
    <location>
        <position position="143"/>
    </location>
    <ligand>
        <name>NADPH</name>
        <dbReference type="ChEBI" id="CHEBI:57783"/>
    </ligand>
</feature>
<proteinExistence type="inferred from homology"/>
<dbReference type="NCBIfam" id="NF000940">
    <property type="entry name" value="PRK00094.1-2"/>
    <property type="match status" value="1"/>
</dbReference>
<dbReference type="GO" id="GO:0046167">
    <property type="term" value="P:glycerol-3-phosphate biosynthetic process"/>
    <property type="evidence" value="ECO:0007669"/>
    <property type="project" value="UniProtKB-UniRule"/>
</dbReference>
<evidence type="ECO:0000256" key="3">
    <source>
        <dbReference type="ARBA" id="ARBA00022741"/>
    </source>
</evidence>
<accession>A0AAJ1Q5E4</accession>
<evidence type="ECO:0000256" key="2">
    <source>
        <dbReference type="ARBA" id="ARBA00022516"/>
    </source>
</evidence>
<keyword evidence="6 14" id="KW-0520">NAD</keyword>
<dbReference type="GO" id="GO:0047952">
    <property type="term" value="F:glycerol-3-phosphate dehydrogenase [NAD(P)+] activity"/>
    <property type="evidence" value="ECO:0007669"/>
    <property type="project" value="UniProtKB-UniRule"/>
</dbReference>
<dbReference type="GO" id="GO:0008654">
    <property type="term" value="P:phospholipid biosynthetic process"/>
    <property type="evidence" value="ECO:0007669"/>
    <property type="project" value="UniProtKB-KW"/>
</dbReference>
<evidence type="ECO:0000256" key="11">
    <source>
        <dbReference type="ARBA" id="ARBA00066687"/>
    </source>
</evidence>
<dbReference type="GO" id="GO:0046168">
    <property type="term" value="P:glycerol-3-phosphate catabolic process"/>
    <property type="evidence" value="ECO:0007669"/>
    <property type="project" value="InterPro"/>
</dbReference>
<comment type="function">
    <text evidence="14">Catalyzes the reduction of the glycolytic intermediate dihydroxyacetone phosphate (DHAP) to sn-glycerol 3-phosphate (G3P), the key precursor for phospholipid synthesis.</text>
</comment>
<feature type="binding site" evidence="14">
    <location>
        <position position="108"/>
    </location>
    <ligand>
        <name>NADPH</name>
        <dbReference type="ChEBI" id="CHEBI:57783"/>
    </ligand>
</feature>
<feature type="binding site" evidence="14">
    <location>
        <position position="282"/>
    </location>
    <ligand>
        <name>NADPH</name>
        <dbReference type="ChEBI" id="CHEBI:57783"/>
    </ligand>
</feature>
<feature type="binding site" evidence="14">
    <location>
        <position position="284"/>
    </location>
    <ligand>
        <name>NADPH</name>
        <dbReference type="ChEBI" id="CHEBI:57783"/>
    </ligand>
</feature>
<keyword evidence="7 14" id="KW-0443">Lipid metabolism</keyword>
<dbReference type="Pfam" id="PF01210">
    <property type="entry name" value="NAD_Gly3P_dh_N"/>
    <property type="match status" value="1"/>
</dbReference>
<dbReference type="EMBL" id="JASOOE010000014">
    <property type="protein sequence ID" value="MDK7187765.1"/>
    <property type="molecule type" value="Genomic_DNA"/>
</dbReference>
<evidence type="ECO:0000256" key="8">
    <source>
        <dbReference type="ARBA" id="ARBA00023209"/>
    </source>
</evidence>
<dbReference type="PANTHER" id="PTHR11728">
    <property type="entry name" value="GLYCEROL-3-PHOSPHATE DEHYDROGENASE"/>
    <property type="match status" value="1"/>
</dbReference>
<evidence type="ECO:0000256" key="13">
    <source>
        <dbReference type="ARBA" id="ARBA00080511"/>
    </source>
</evidence>
<keyword evidence="14" id="KW-0963">Cytoplasm</keyword>
<comment type="similarity">
    <text evidence="1 14 18">Belongs to the NAD-dependent glycerol-3-phosphate dehydrogenase family.</text>
</comment>
<evidence type="ECO:0000256" key="17">
    <source>
        <dbReference type="PIRSR" id="PIRSR000114-3"/>
    </source>
</evidence>
<feature type="active site" description="Proton acceptor" evidence="14 15">
    <location>
        <position position="194"/>
    </location>
</feature>
<feature type="binding site" evidence="17">
    <location>
        <begin position="7"/>
        <end position="12"/>
    </location>
    <ligand>
        <name>NAD(+)</name>
        <dbReference type="ChEBI" id="CHEBI:57540"/>
    </ligand>
</feature>
<feature type="binding site" evidence="14">
    <location>
        <position position="247"/>
    </location>
    <ligand>
        <name>sn-glycerol 3-phosphate</name>
        <dbReference type="ChEBI" id="CHEBI:57597"/>
    </ligand>
</feature>
<feature type="binding site" evidence="14">
    <location>
        <position position="108"/>
    </location>
    <ligand>
        <name>sn-glycerol 3-phosphate</name>
        <dbReference type="ChEBI" id="CHEBI:57597"/>
    </ligand>
</feature>
<evidence type="ECO:0000256" key="5">
    <source>
        <dbReference type="ARBA" id="ARBA00023002"/>
    </source>
</evidence>
<dbReference type="PRINTS" id="PR00077">
    <property type="entry name" value="GPDHDRGNASE"/>
</dbReference>
<dbReference type="GO" id="GO:0006650">
    <property type="term" value="P:glycerophospholipid metabolic process"/>
    <property type="evidence" value="ECO:0007669"/>
    <property type="project" value="UniProtKB-UniRule"/>
</dbReference>
<evidence type="ECO:0000256" key="15">
    <source>
        <dbReference type="PIRSR" id="PIRSR000114-1"/>
    </source>
</evidence>
<evidence type="ECO:0000256" key="9">
    <source>
        <dbReference type="ARBA" id="ARBA00023264"/>
    </source>
</evidence>
<feature type="domain" description="Glycerol-3-phosphate dehydrogenase NAD-dependent C-terminal" evidence="20">
    <location>
        <begin position="183"/>
        <end position="323"/>
    </location>
</feature>
<dbReference type="InterPro" id="IPR036291">
    <property type="entry name" value="NAD(P)-bd_dom_sf"/>
</dbReference>
<dbReference type="InterPro" id="IPR008927">
    <property type="entry name" value="6-PGluconate_DH-like_C_sf"/>
</dbReference>
<feature type="binding site" evidence="14">
    <location>
        <position position="48"/>
    </location>
    <ligand>
        <name>NADPH</name>
        <dbReference type="ChEBI" id="CHEBI:57783"/>
    </ligand>
</feature>
<dbReference type="InterPro" id="IPR006168">
    <property type="entry name" value="G3P_DH_NAD-dep"/>
</dbReference>
<dbReference type="PANTHER" id="PTHR11728:SF1">
    <property type="entry name" value="GLYCEROL-3-PHOSPHATE DEHYDROGENASE [NAD(+)] 2, CHLOROPLASTIC"/>
    <property type="match status" value="1"/>
</dbReference>
<gene>
    <name evidence="14" type="primary">gpsA</name>
    <name evidence="21" type="ORF">QP433_07210</name>
</gene>
<feature type="binding site" evidence="16">
    <location>
        <position position="108"/>
    </location>
    <ligand>
        <name>substrate</name>
    </ligand>
</feature>
<keyword evidence="9 14" id="KW-1208">Phospholipid metabolism</keyword>
<evidence type="ECO:0000259" key="20">
    <source>
        <dbReference type="Pfam" id="PF07479"/>
    </source>
</evidence>
<evidence type="ECO:0000256" key="7">
    <source>
        <dbReference type="ARBA" id="ARBA00023098"/>
    </source>
</evidence>
<dbReference type="GO" id="GO:0005975">
    <property type="term" value="P:carbohydrate metabolic process"/>
    <property type="evidence" value="ECO:0007669"/>
    <property type="project" value="InterPro"/>
</dbReference>
<feature type="binding site" evidence="14">
    <location>
        <position position="139"/>
    </location>
    <ligand>
        <name>sn-glycerol 3-phosphate</name>
        <dbReference type="ChEBI" id="CHEBI:57597"/>
    </ligand>
</feature>
<feature type="binding site" evidence="17">
    <location>
        <position position="143"/>
    </location>
    <ligand>
        <name>NAD(+)</name>
        <dbReference type="ChEBI" id="CHEBI:57540"/>
    </ligand>
</feature>
<evidence type="ECO:0000313" key="21">
    <source>
        <dbReference type="EMBL" id="MDK7187765.1"/>
    </source>
</evidence>
<dbReference type="InterPro" id="IPR011128">
    <property type="entry name" value="G3P_DH_NAD-dep_N"/>
</dbReference>
<dbReference type="RefSeq" id="WP_070609559.1">
    <property type="nucleotide sequence ID" value="NZ_JASOOE010000014.1"/>
</dbReference>
<dbReference type="SUPFAM" id="SSF48179">
    <property type="entry name" value="6-phosphogluconate dehydrogenase C-terminal domain-like"/>
    <property type="match status" value="1"/>
</dbReference>
<feature type="domain" description="Glycerol-3-phosphate dehydrogenase NAD-dependent N-terminal" evidence="19">
    <location>
        <begin position="2"/>
        <end position="163"/>
    </location>
</feature>
<dbReference type="InterPro" id="IPR006109">
    <property type="entry name" value="G3P_DH_NAD-dep_C"/>
</dbReference>
<dbReference type="Gene3D" id="3.40.50.720">
    <property type="entry name" value="NAD(P)-binding Rossmann-like Domain"/>
    <property type="match status" value="1"/>
</dbReference>
<dbReference type="Gene3D" id="1.10.1040.10">
    <property type="entry name" value="N-(1-d-carboxylethyl)-l-norvaline Dehydrogenase, domain 2"/>
    <property type="match status" value="1"/>
</dbReference>
<dbReference type="GO" id="GO:0005829">
    <property type="term" value="C:cytosol"/>
    <property type="evidence" value="ECO:0007669"/>
    <property type="project" value="TreeGrafter"/>
</dbReference>
<keyword evidence="2 14" id="KW-0444">Lipid biosynthesis</keyword>
<dbReference type="AlphaFoldDB" id="A0AAJ1Q5E4"/>
<comment type="subcellular location">
    <subcellularLocation>
        <location evidence="14">Cytoplasm</location>
    </subcellularLocation>
</comment>
<dbReference type="PIRSF" id="PIRSF000114">
    <property type="entry name" value="Glycerol-3-P_dh"/>
    <property type="match status" value="1"/>
</dbReference>
<feature type="binding site" evidence="14">
    <location>
        <position position="258"/>
    </location>
    <ligand>
        <name>sn-glycerol 3-phosphate</name>
        <dbReference type="ChEBI" id="CHEBI:57597"/>
    </ligand>
</feature>
<comment type="caution">
    <text evidence="21">The sequence shown here is derived from an EMBL/GenBank/DDBJ whole genome shotgun (WGS) entry which is preliminary data.</text>
</comment>
<evidence type="ECO:0000256" key="14">
    <source>
        <dbReference type="HAMAP-Rule" id="MF_00394"/>
    </source>
</evidence>
<keyword evidence="4 14" id="KW-0521">NADP</keyword>
<comment type="caution">
    <text evidence="14">Lacks conserved residue(s) required for the propagation of feature annotation.</text>
</comment>
<keyword evidence="3 14" id="KW-0547">Nucleotide-binding</keyword>
<feature type="binding site" evidence="14">
    <location>
        <position position="141"/>
    </location>
    <ligand>
        <name>sn-glycerol 3-phosphate</name>
        <dbReference type="ChEBI" id="CHEBI:57597"/>
    </ligand>
</feature>
<dbReference type="NCBIfam" id="NF000942">
    <property type="entry name" value="PRK00094.1-4"/>
    <property type="match status" value="1"/>
</dbReference>
<feature type="binding site" evidence="17">
    <location>
        <position position="258"/>
    </location>
    <ligand>
        <name>NAD(+)</name>
        <dbReference type="ChEBI" id="CHEBI:57540"/>
    </ligand>
</feature>
<dbReference type="Pfam" id="PF07479">
    <property type="entry name" value="NAD_Gly3P_dh_C"/>
    <property type="match status" value="1"/>
</dbReference>